<organism evidence="5 6">
    <name type="scientific">Coniophora puteana (strain RWD-64-598)</name>
    <name type="common">Brown rot fungus</name>
    <dbReference type="NCBI Taxonomy" id="741705"/>
    <lineage>
        <taxon>Eukaryota</taxon>
        <taxon>Fungi</taxon>
        <taxon>Dikarya</taxon>
        <taxon>Basidiomycota</taxon>
        <taxon>Agaricomycotina</taxon>
        <taxon>Agaricomycetes</taxon>
        <taxon>Agaricomycetidae</taxon>
        <taxon>Boletales</taxon>
        <taxon>Coniophorineae</taxon>
        <taxon>Coniophoraceae</taxon>
        <taxon>Coniophora</taxon>
    </lineage>
</organism>
<evidence type="ECO:0000256" key="2">
    <source>
        <dbReference type="ARBA" id="ARBA00022553"/>
    </source>
</evidence>
<dbReference type="Pfam" id="PF00501">
    <property type="entry name" value="AMP-binding"/>
    <property type="match status" value="1"/>
</dbReference>
<dbReference type="InterPro" id="IPR006162">
    <property type="entry name" value="Ppantetheine_attach_site"/>
</dbReference>
<accession>A0A5M3MUB1</accession>
<keyword evidence="1" id="KW-0596">Phosphopantetheine</keyword>
<dbReference type="EMBL" id="JH711576">
    <property type="protein sequence ID" value="EIW82762.1"/>
    <property type="molecule type" value="Genomic_DNA"/>
</dbReference>
<dbReference type="SMART" id="SM00823">
    <property type="entry name" value="PKS_PP"/>
    <property type="match status" value="1"/>
</dbReference>
<dbReference type="KEGG" id="cput:CONPUDRAFT_120879"/>
<dbReference type="Gene3D" id="3.40.50.12780">
    <property type="entry name" value="N-terminal domain of ligase-like"/>
    <property type="match status" value="1"/>
</dbReference>
<dbReference type="SUPFAM" id="SSF47336">
    <property type="entry name" value="ACP-like"/>
    <property type="match status" value="1"/>
</dbReference>
<dbReference type="SUPFAM" id="SSF51735">
    <property type="entry name" value="NAD(P)-binding Rossmann-fold domains"/>
    <property type="match status" value="1"/>
</dbReference>
<feature type="compositionally biased region" description="Basic and acidic residues" evidence="3">
    <location>
        <begin position="476"/>
        <end position="499"/>
    </location>
</feature>
<dbReference type="Gene3D" id="1.10.1200.10">
    <property type="entry name" value="ACP-like"/>
    <property type="match status" value="1"/>
</dbReference>
<proteinExistence type="predicted"/>
<dbReference type="Pfam" id="PF00550">
    <property type="entry name" value="PP-binding"/>
    <property type="match status" value="1"/>
</dbReference>
<dbReference type="PANTHER" id="PTHR43439">
    <property type="entry name" value="PHENYLACETATE-COENZYME A LIGASE"/>
    <property type="match status" value="1"/>
</dbReference>
<sequence>MAPNVLPIVSVNQLLRERAREYPDLEILGIPDKTLKYRKYTYRDLDEAASLLAHHLVDSGLLPARAKGDITTKLTVGLLGVSNLDYVVTEFALFRMGYCVLFISPNNSLAAIAHLLTSTQSSAIIVQPSYIPSASAALAHLPDPNTVRIIDQPPSDVYSAEARTVHPEKTQWAYALEPSDERQMPVTVIHSSGSTGYPKAITATNIASVSNHSKSFGMRSLSTLPLYHAHGHANLHRALYSTKMLYLFPTGSVPLTSANIIALLAQAPDVDALYGVPFALKLMAETAPGLAVLRGLQLVTFGGSACPDELGDALVAQGVRLVGHYGMSEMGQLMTSQREFETDAAWNWVRARGPYAKGNVADYLRFVPVGADTFELHVLDGWHAKVMSNQPDNSYATRDLFLKHPSLPDAYKFIGRIDDTLVMVTGEKTNPVPIELTLRSSPYLADAVVFGAARTQIGALLLPSEAGAALIQGTGPEHEHEHEHEHERDPDQDQEKEQEGIERLLTALAPELARANADAPSHSHLAREALVVLPPGTDIPRADKGSIIRPRVYIQFAGVIEELYARLEGAAAGGAGVDGGAGGGGKRRKVEDVEEAKGVVREIMERTIGREKDVSAGGLGDEWDLFEFGLDSLQSARVRNALQRELDLGGQKLSINAVFEHPSITKLSKLVVALAEGKSAEQIDAQQTMLALVERYRHFHVPPPAHANGIEVEVVNSNGHVNGDATALAPSPRVVSAPSHVLLTGATGSLGAYLLSELLADPQVETVYCLCRAASDEDARARVVASLRTRKLLGKTEDALDRVFESGRVVPLKADFADERLGLAEGVYEEVRRRTTLILHNAWAVNFNLGISSFENNIRGAHNLMQLALSAPRPAGRLADFYFASSVSAVAAWPGPGAVPEAITEDPSVAQGMGYAQSKWVTEKLCQIASEETPLRARVLRIGQMVGDTTNGVWNETEAISLIIKCADTIGILPDLDESVSWLPVDYAAKTILELVNANAPLSQLSNRDSSLVYHVLHPSLVPWSSILTALHRAGLTFKVLPRQDWLAALRSDGPADEAQNPSRKLLVFYENKYGQAVLAARARLTTDETCAKSRSLRGAPLPGDELVGRWVGAWKESGFLR</sequence>
<dbReference type="InterPro" id="IPR051414">
    <property type="entry name" value="Adenylate-forming_Reductase"/>
</dbReference>
<dbReference type="OMA" id="WDWLAHI"/>
<dbReference type="Proteomes" id="UP000053558">
    <property type="component" value="Unassembled WGS sequence"/>
</dbReference>
<dbReference type="InterPro" id="IPR020845">
    <property type="entry name" value="AMP-binding_CS"/>
</dbReference>
<dbReference type="PROSITE" id="PS50075">
    <property type="entry name" value="CARRIER"/>
    <property type="match status" value="1"/>
</dbReference>
<dbReference type="GO" id="GO:0031177">
    <property type="term" value="F:phosphopantetheine binding"/>
    <property type="evidence" value="ECO:0007669"/>
    <property type="project" value="InterPro"/>
</dbReference>
<dbReference type="PROSITE" id="PS00455">
    <property type="entry name" value="AMP_BINDING"/>
    <property type="match status" value="1"/>
</dbReference>
<reference evidence="6" key="1">
    <citation type="journal article" date="2012" name="Science">
        <title>The Paleozoic origin of enzymatic lignin decomposition reconstructed from 31 fungal genomes.</title>
        <authorList>
            <person name="Floudas D."/>
            <person name="Binder M."/>
            <person name="Riley R."/>
            <person name="Barry K."/>
            <person name="Blanchette R.A."/>
            <person name="Henrissat B."/>
            <person name="Martinez A.T."/>
            <person name="Otillar R."/>
            <person name="Spatafora J.W."/>
            <person name="Yadav J.S."/>
            <person name="Aerts A."/>
            <person name="Benoit I."/>
            <person name="Boyd A."/>
            <person name="Carlson A."/>
            <person name="Copeland A."/>
            <person name="Coutinho P.M."/>
            <person name="de Vries R.P."/>
            <person name="Ferreira P."/>
            <person name="Findley K."/>
            <person name="Foster B."/>
            <person name="Gaskell J."/>
            <person name="Glotzer D."/>
            <person name="Gorecki P."/>
            <person name="Heitman J."/>
            <person name="Hesse C."/>
            <person name="Hori C."/>
            <person name="Igarashi K."/>
            <person name="Jurgens J.A."/>
            <person name="Kallen N."/>
            <person name="Kersten P."/>
            <person name="Kohler A."/>
            <person name="Kuees U."/>
            <person name="Kumar T.K.A."/>
            <person name="Kuo A."/>
            <person name="LaButti K."/>
            <person name="Larrondo L.F."/>
            <person name="Lindquist E."/>
            <person name="Ling A."/>
            <person name="Lombard V."/>
            <person name="Lucas S."/>
            <person name="Lundell T."/>
            <person name="Martin R."/>
            <person name="McLaughlin D.J."/>
            <person name="Morgenstern I."/>
            <person name="Morin E."/>
            <person name="Murat C."/>
            <person name="Nagy L.G."/>
            <person name="Nolan M."/>
            <person name="Ohm R.A."/>
            <person name="Patyshakuliyeva A."/>
            <person name="Rokas A."/>
            <person name="Ruiz-Duenas F.J."/>
            <person name="Sabat G."/>
            <person name="Salamov A."/>
            <person name="Samejima M."/>
            <person name="Schmutz J."/>
            <person name="Slot J.C."/>
            <person name="St John F."/>
            <person name="Stenlid J."/>
            <person name="Sun H."/>
            <person name="Sun S."/>
            <person name="Syed K."/>
            <person name="Tsang A."/>
            <person name="Wiebenga A."/>
            <person name="Young D."/>
            <person name="Pisabarro A."/>
            <person name="Eastwood D.C."/>
            <person name="Martin F."/>
            <person name="Cullen D."/>
            <person name="Grigoriev I.V."/>
            <person name="Hibbett D.S."/>
        </authorList>
    </citation>
    <scope>NUCLEOTIDE SEQUENCE [LARGE SCALE GENOMIC DNA]</scope>
    <source>
        <strain evidence="6">RWD-64-598 SS2</strain>
    </source>
</reference>
<dbReference type="InterPro" id="IPR020806">
    <property type="entry name" value="PKS_PP-bd"/>
</dbReference>
<dbReference type="AlphaFoldDB" id="A0A5M3MUB1"/>
<protein>
    <submittedName>
        <fullName evidence="5">Acetyl-CoA synthetase-like protein</fullName>
    </submittedName>
</protein>
<dbReference type="PANTHER" id="PTHR43439:SF2">
    <property type="entry name" value="ENZYME, PUTATIVE (JCVI)-RELATED"/>
    <property type="match status" value="1"/>
</dbReference>
<evidence type="ECO:0000256" key="1">
    <source>
        <dbReference type="ARBA" id="ARBA00022450"/>
    </source>
</evidence>
<dbReference type="InterPro" id="IPR042099">
    <property type="entry name" value="ANL_N_sf"/>
</dbReference>
<dbReference type="InterPro" id="IPR013120">
    <property type="entry name" value="FAR_NAD-bd"/>
</dbReference>
<evidence type="ECO:0000313" key="5">
    <source>
        <dbReference type="EMBL" id="EIW82762.1"/>
    </source>
</evidence>
<feature type="domain" description="Carrier" evidence="4">
    <location>
        <begin position="594"/>
        <end position="675"/>
    </location>
</feature>
<feature type="region of interest" description="Disordered" evidence="3">
    <location>
        <begin position="473"/>
        <end position="499"/>
    </location>
</feature>
<evidence type="ECO:0000259" key="4">
    <source>
        <dbReference type="PROSITE" id="PS50075"/>
    </source>
</evidence>
<keyword evidence="2" id="KW-0597">Phosphoprotein</keyword>
<dbReference type="Gene3D" id="3.40.50.720">
    <property type="entry name" value="NAD(P)-binding Rossmann-like Domain"/>
    <property type="match status" value="1"/>
</dbReference>
<dbReference type="GeneID" id="19199579"/>
<dbReference type="InterPro" id="IPR009081">
    <property type="entry name" value="PP-bd_ACP"/>
</dbReference>
<dbReference type="InterPro" id="IPR036736">
    <property type="entry name" value="ACP-like_sf"/>
</dbReference>
<dbReference type="Pfam" id="PF23562">
    <property type="entry name" value="AMP-binding_C_3"/>
    <property type="match status" value="2"/>
</dbReference>
<dbReference type="PROSITE" id="PS00012">
    <property type="entry name" value="PHOSPHOPANTETHEINE"/>
    <property type="match status" value="1"/>
</dbReference>
<name>A0A5M3MUB1_CONPW</name>
<comment type="caution">
    <text evidence="5">The sequence shown here is derived from an EMBL/GenBank/DDBJ whole genome shotgun (WGS) entry which is preliminary data.</text>
</comment>
<dbReference type="Pfam" id="PF07993">
    <property type="entry name" value="NAD_binding_4"/>
    <property type="match status" value="1"/>
</dbReference>
<evidence type="ECO:0000256" key="3">
    <source>
        <dbReference type="SAM" id="MobiDB-lite"/>
    </source>
</evidence>
<dbReference type="RefSeq" id="XP_007766738.1">
    <property type="nucleotide sequence ID" value="XM_007768548.1"/>
</dbReference>
<dbReference type="InterPro" id="IPR000873">
    <property type="entry name" value="AMP-dep_synth/lig_dom"/>
</dbReference>
<dbReference type="InterPro" id="IPR036291">
    <property type="entry name" value="NAD(P)-bd_dom_sf"/>
</dbReference>
<keyword evidence="6" id="KW-1185">Reference proteome</keyword>
<dbReference type="OrthoDB" id="429813at2759"/>
<gene>
    <name evidence="5" type="ORF">CONPUDRAFT_120879</name>
</gene>
<evidence type="ECO:0000313" key="6">
    <source>
        <dbReference type="Proteomes" id="UP000053558"/>
    </source>
</evidence>
<dbReference type="SUPFAM" id="SSF56801">
    <property type="entry name" value="Acetyl-CoA synthetase-like"/>
    <property type="match status" value="1"/>
</dbReference>